<evidence type="ECO:0000256" key="1">
    <source>
        <dbReference type="ARBA" id="ARBA00004123"/>
    </source>
</evidence>
<feature type="domain" description="RPAP1 N-terminal" evidence="7">
    <location>
        <begin position="192"/>
        <end position="235"/>
    </location>
</feature>
<evidence type="ECO:0000256" key="5">
    <source>
        <dbReference type="SAM" id="MobiDB-lite"/>
    </source>
</evidence>
<dbReference type="InterPro" id="IPR013929">
    <property type="entry name" value="RPAP1_C"/>
</dbReference>
<evidence type="ECO:0000256" key="2">
    <source>
        <dbReference type="ARBA" id="ARBA00009953"/>
    </source>
</evidence>
<dbReference type="Proteomes" id="UP001652620">
    <property type="component" value="Chromosome 5"/>
</dbReference>
<evidence type="ECO:0000259" key="8">
    <source>
        <dbReference type="Pfam" id="PF25766"/>
    </source>
</evidence>
<reference evidence="10" key="1">
    <citation type="submission" date="2025-08" db="UniProtKB">
        <authorList>
            <consortium name="RefSeq"/>
        </authorList>
    </citation>
    <scope>IDENTIFICATION</scope>
    <source>
        <tissue evidence="10">Adult</tissue>
    </source>
</reference>
<dbReference type="RefSeq" id="XP_049314218.1">
    <property type="nucleotide sequence ID" value="XM_049458261.1"/>
</dbReference>
<sequence length="1225" mass="140249">MIKRPQSGETEEDILRMQNEFLSQRAKNPKLQPAAQFVKVPKETKKSLFVRSRQKPSENSANDNAEQKLNSAASVPTVKQEILGEIQEKIVGNLDTSNVEKFSEIVLGDIVEKKFDAPMVNDGMEVEENIGFPTIKLTTLENSTKSGKSIFASGGLSKKQLMKSHVPATSEDLTKMYGNESVIVSNSTIAAEVHKENLDVLSKMNRDDILAEREKLLNSIDPTLLELLKKRRQEKSIQALPSSSISTTTNTKPSEKFEKQEPMDVSSVITPSNAAYDILQQSEAENWVHFDVVETDKLKWMRDIGESTAIVKPGEQFEARFDWKGVLLPYSVENISTTEVVPASNSPTKDDRELYLHGDEPHRPGYTLQELFRLARSNIMQQRISAFGAIGGILSIYNQGFYDGVLELPISKIFFLLRLGLDDNTPAVLEVVSRALAFLFYNEADETLLDFIFENPGCHWQPSLESADMSTDIKDLNALENLQKQMQQLQMHDESNRSMFRSDFEEQENESKTSMSDFQLAETNLIECLLRTNILQRIYFILSAVKPENSTVTSCLKLLIRLARTNKDISGKIVANNELMQCLFAHFLPDLAHSEANLSTPQFYYQPQFLCLKLVRILITQNLGIAVRLMNMQLSEILINYLSYRSDIKDAMIKVQIESLRIVRCLLLLRIDDSLYSRLDSAFYNMLQWHCNYLKFELGGPYLLRQHASALLMAISSEPCSAKSNHMLSEMLNKCCSAWFYRATRSDVTEFSQTTLLSACLHVANWQIQRDEYKYFNEFITKYLRDFLLSASFRKCVKQLITSSVILRKSGDRRYVHTPLPNVGAVLLHEDGPQLIIPQAYSVFLLNTLWSHIELQMSRSHVAVHKPLLDALMTPPIAKTFVQYLTLLSNNLNHYLCSNFYTKIEVQFVYKLLGCSELLQHFNSSQILQLVYNYLCGLGAEHILEIEQLFERIIFNTQYLNVSESALSKWEEIFVGLAQSHYIVVEPSNLSLTKSSHTSAILTRDWPYFFFKIILQNFIDNAPQKITVDFSERDILEMTLTLVTELEDSSSNLKIVTPTEELMYAMTAFMGPESEFLNEEIRPLLRKHLLRFYDKYQNYTFDLDKAVIGKCKFESLYSLFVDHFQATSYGDELFGSLVLVPMAQKYDSKWRRRMWSDYAPALCYLNCDESLLINGLVAYLEPAEQDESLIKAYALMLNTNEVRVGTIPYKIAKYHLEHFKKTTKN</sequence>
<keyword evidence="3" id="KW-0804">Transcription</keyword>
<keyword evidence="4" id="KW-0539">Nucleus</keyword>
<evidence type="ECO:0000256" key="4">
    <source>
        <dbReference type="ARBA" id="ARBA00023242"/>
    </source>
</evidence>
<comment type="similarity">
    <text evidence="2">Belongs to the RPAP1 family.</text>
</comment>
<evidence type="ECO:0000313" key="10">
    <source>
        <dbReference type="RefSeq" id="XP_049314218.1"/>
    </source>
</evidence>
<dbReference type="InterPro" id="IPR013930">
    <property type="entry name" value="RPAP1_N"/>
</dbReference>
<feature type="compositionally biased region" description="Polar residues" evidence="5">
    <location>
        <begin position="239"/>
        <end position="252"/>
    </location>
</feature>
<keyword evidence="9" id="KW-1185">Reference proteome</keyword>
<dbReference type="PANTHER" id="PTHR21483">
    <property type="entry name" value="RNA POLYMERASE II-ASSOCIATED PROTEIN 1"/>
    <property type="match status" value="1"/>
</dbReference>
<dbReference type="Pfam" id="PF08621">
    <property type="entry name" value="RPAP1_N"/>
    <property type="match status" value="1"/>
</dbReference>
<dbReference type="InterPro" id="IPR057989">
    <property type="entry name" value="TPR_RPAP1/MINIYO-like"/>
</dbReference>
<evidence type="ECO:0000259" key="6">
    <source>
        <dbReference type="Pfam" id="PF08620"/>
    </source>
</evidence>
<name>A0ABM3JYB4_BACDO</name>
<dbReference type="InterPro" id="IPR039913">
    <property type="entry name" value="RPAP1/Rba50"/>
</dbReference>
<feature type="region of interest" description="Disordered" evidence="5">
    <location>
        <begin position="238"/>
        <end position="263"/>
    </location>
</feature>
<feature type="region of interest" description="Disordered" evidence="5">
    <location>
        <begin position="1"/>
        <end position="72"/>
    </location>
</feature>
<feature type="compositionally biased region" description="Basic and acidic residues" evidence="5">
    <location>
        <begin position="253"/>
        <end position="262"/>
    </location>
</feature>
<dbReference type="Pfam" id="PF25766">
    <property type="entry name" value="TPR_RPAP1"/>
    <property type="match status" value="1"/>
</dbReference>
<dbReference type="Pfam" id="PF08620">
    <property type="entry name" value="RPAP1_C"/>
    <property type="match status" value="1"/>
</dbReference>
<protein>
    <submittedName>
        <fullName evidence="10">RNA polymerase II-associated protein 1</fullName>
    </submittedName>
</protein>
<feature type="domain" description="RPAP1/MINIYO-like TPR repeats" evidence="8">
    <location>
        <begin position="1008"/>
        <end position="1224"/>
    </location>
</feature>
<dbReference type="PANTHER" id="PTHR21483:SF18">
    <property type="entry name" value="RNA POLYMERASE II-ASSOCIATED PROTEIN 1"/>
    <property type="match status" value="1"/>
</dbReference>
<accession>A0ABM3JYB4</accession>
<dbReference type="GeneID" id="105224895"/>
<evidence type="ECO:0000256" key="3">
    <source>
        <dbReference type="ARBA" id="ARBA00023163"/>
    </source>
</evidence>
<gene>
    <name evidence="10" type="primary">LOC105224895</name>
</gene>
<evidence type="ECO:0000313" key="9">
    <source>
        <dbReference type="Proteomes" id="UP001652620"/>
    </source>
</evidence>
<comment type="subcellular location">
    <subcellularLocation>
        <location evidence="1">Nucleus</location>
    </subcellularLocation>
</comment>
<evidence type="ECO:0000259" key="7">
    <source>
        <dbReference type="Pfam" id="PF08621"/>
    </source>
</evidence>
<organism evidence="9 10">
    <name type="scientific">Bactrocera dorsalis</name>
    <name type="common">Oriental fruit fly</name>
    <name type="synonym">Dacus dorsalis</name>
    <dbReference type="NCBI Taxonomy" id="27457"/>
    <lineage>
        <taxon>Eukaryota</taxon>
        <taxon>Metazoa</taxon>
        <taxon>Ecdysozoa</taxon>
        <taxon>Arthropoda</taxon>
        <taxon>Hexapoda</taxon>
        <taxon>Insecta</taxon>
        <taxon>Pterygota</taxon>
        <taxon>Neoptera</taxon>
        <taxon>Endopterygota</taxon>
        <taxon>Diptera</taxon>
        <taxon>Brachycera</taxon>
        <taxon>Muscomorpha</taxon>
        <taxon>Tephritoidea</taxon>
        <taxon>Tephritidae</taxon>
        <taxon>Bactrocera</taxon>
        <taxon>Bactrocera</taxon>
    </lineage>
</organism>
<proteinExistence type="inferred from homology"/>
<feature type="compositionally biased region" description="Polar residues" evidence="5">
    <location>
        <begin position="57"/>
        <end position="72"/>
    </location>
</feature>
<feature type="domain" description="RPAP1 C-terminal" evidence="6">
    <location>
        <begin position="318"/>
        <end position="396"/>
    </location>
</feature>